<dbReference type="Pfam" id="PF20242">
    <property type="entry name" value="Emfourin"/>
    <property type="match status" value="1"/>
</dbReference>
<feature type="domain" description="Peptidase M4" evidence="9">
    <location>
        <begin position="102"/>
        <end position="187"/>
    </location>
</feature>
<sequence length="490" mass="51155">MPLPRRSAPSEDPDPCAFVPPYLLRHVAAVDDAGPSACARRSLATDARLRAQRGDPALRHRSVLTEAEAGAAGSTRVVHSADNTEQLPGRAVRTDGDSPSGDVAVDEAWDYGGQVLDLFAQQFGRDAIDGHGGTLSITVHYGQDYDNAFWNGSQLVFGDGDGDGVIFERFTKPPDVMAHEFTHGVTQFSAGLAYQGQSGALNESVSDAFAAMSTQWTAGQTAAEADWLIGAGLFLPSINAKALRSMTEPGTAYDDPRIGKDPQVGSMADYVETTEDSGGVHINSGIPNRAFALAAIALGGHSWELAGKIWYDTLTGGAIGSDTDFAGFARATVSSAGRLFSTDVTVAQKVRGAWAEVGVLPATDNAPADVAAGAPTGDPLTPTGIDTIAVRRSGGVAGISRVAELDLNEHPSGPEVRRLLAGTDLRRMATTAAGADRFVYTIEFGAVRLTLPEHDLGPDLDRVVRIVLDAGTSIDPSSRPNHPGSGPATT</sequence>
<name>A0ABP6ZL12_9ACTN</name>
<comment type="function">
    <text evidence="7">Extracellular zinc metalloprotease.</text>
</comment>
<dbReference type="Pfam" id="PF02868">
    <property type="entry name" value="Peptidase_M4_C"/>
    <property type="match status" value="1"/>
</dbReference>
<evidence type="ECO:0000256" key="1">
    <source>
        <dbReference type="ARBA" id="ARBA00009388"/>
    </source>
</evidence>
<dbReference type="Gene3D" id="3.10.170.10">
    <property type="match status" value="1"/>
</dbReference>
<dbReference type="InterPro" id="IPR049457">
    <property type="entry name" value="Emfourin"/>
</dbReference>
<dbReference type="Proteomes" id="UP001501490">
    <property type="component" value="Unassembled WGS sequence"/>
</dbReference>
<keyword evidence="3" id="KW-0479">Metal-binding</keyword>
<dbReference type="SUPFAM" id="SSF55486">
    <property type="entry name" value="Metalloproteases ('zincins'), catalytic domain"/>
    <property type="match status" value="1"/>
</dbReference>
<evidence type="ECO:0000256" key="8">
    <source>
        <dbReference type="SAM" id="MobiDB-lite"/>
    </source>
</evidence>
<keyword evidence="12" id="KW-1185">Reference proteome</keyword>
<dbReference type="Gene3D" id="1.10.390.10">
    <property type="entry name" value="Neutral Protease Domain 2"/>
    <property type="match status" value="1"/>
</dbReference>
<evidence type="ECO:0000313" key="11">
    <source>
        <dbReference type="EMBL" id="GAA3613227.1"/>
    </source>
</evidence>
<feature type="region of interest" description="Disordered" evidence="8">
    <location>
        <begin position="69"/>
        <end position="100"/>
    </location>
</feature>
<dbReference type="InterPro" id="IPR013856">
    <property type="entry name" value="Peptidase_M4_domain"/>
</dbReference>
<keyword evidence="2 7" id="KW-0645">Protease</keyword>
<dbReference type="EMBL" id="BAABAB010000009">
    <property type="protein sequence ID" value="GAA3613227.1"/>
    <property type="molecule type" value="Genomic_DNA"/>
</dbReference>
<evidence type="ECO:0000256" key="5">
    <source>
        <dbReference type="ARBA" id="ARBA00022833"/>
    </source>
</evidence>
<dbReference type="CDD" id="cd09597">
    <property type="entry name" value="M4_TLP"/>
    <property type="match status" value="1"/>
</dbReference>
<dbReference type="InterPro" id="IPR052759">
    <property type="entry name" value="Metalloprotease_M4"/>
</dbReference>
<evidence type="ECO:0000256" key="2">
    <source>
        <dbReference type="ARBA" id="ARBA00022670"/>
    </source>
</evidence>
<keyword evidence="6 7" id="KW-0482">Metalloprotease</keyword>
<evidence type="ECO:0000256" key="7">
    <source>
        <dbReference type="RuleBase" id="RU366073"/>
    </source>
</evidence>
<keyword evidence="7" id="KW-0964">Secreted</keyword>
<accession>A0ABP6ZL12</accession>
<dbReference type="Pfam" id="PF01447">
    <property type="entry name" value="Peptidase_M4"/>
    <property type="match status" value="1"/>
</dbReference>
<comment type="subcellular location">
    <subcellularLocation>
        <location evidence="7">Secreted</location>
    </subcellularLocation>
</comment>
<proteinExistence type="inferred from homology"/>
<evidence type="ECO:0000256" key="6">
    <source>
        <dbReference type="ARBA" id="ARBA00023049"/>
    </source>
</evidence>
<reference evidence="12" key="1">
    <citation type="journal article" date="2019" name="Int. J. Syst. Evol. Microbiol.">
        <title>The Global Catalogue of Microorganisms (GCM) 10K type strain sequencing project: providing services to taxonomists for standard genome sequencing and annotation.</title>
        <authorList>
            <consortium name="The Broad Institute Genomics Platform"/>
            <consortium name="The Broad Institute Genome Sequencing Center for Infectious Disease"/>
            <person name="Wu L."/>
            <person name="Ma J."/>
        </authorList>
    </citation>
    <scope>NUCLEOTIDE SEQUENCE [LARGE SCALE GENOMIC DNA]</scope>
    <source>
        <strain evidence="12">JCM 16929</strain>
    </source>
</reference>
<keyword evidence="5 7" id="KW-0862">Zinc</keyword>
<dbReference type="PANTHER" id="PTHR43579:SF1">
    <property type="entry name" value="NEUTRAL METALLOPROTEINASE"/>
    <property type="match status" value="1"/>
</dbReference>
<evidence type="ECO:0000256" key="3">
    <source>
        <dbReference type="ARBA" id="ARBA00022723"/>
    </source>
</evidence>
<comment type="cofactor">
    <cofactor evidence="7">
        <name>Zn(2+)</name>
        <dbReference type="ChEBI" id="CHEBI:29105"/>
    </cofactor>
</comment>
<dbReference type="InterPro" id="IPR023612">
    <property type="entry name" value="Peptidase_M4"/>
</dbReference>
<evidence type="ECO:0000259" key="9">
    <source>
        <dbReference type="Pfam" id="PF01447"/>
    </source>
</evidence>
<dbReference type="PANTHER" id="PTHR43579">
    <property type="match status" value="1"/>
</dbReference>
<feature type="domain" description="Peptidase M4 C-terminal" evidence="10">
    <location>
        <begin position="190"/>
        <end position="359"/>
    </location>
</feature>
<comment type="caution">
    <text evidence="11">The sequence shown here is derived from an EMBL/GenBank/DDBJ whole genome shotgun (WGS) entry which is preliminary data.</text>
</comment>
<keyword evidence="4 7" id="KW-0378">Hydrolase</keyword>
<dbReference type="InterPro" id="IPR027268">
    <property type="entry name" value="Peptidase_M4/M1_CTD_sf"/>
</dbReference>
<dbReference type="RefSeq" id="WP_344802746.1">
    <property type="nucleotide sequence ID" value="NZ_BAABAB010000009.1"/>
</dbReference>
<evidence type="ECO:0000259" key="10">
    <source>
        <dbReference type="Pfam" id="PF02868"/>
    </source>
</evidence>
<evidence type="ECO:0000256" key="4">
    <source>
        <dbReference type="ARBA" id="ARBA00022801"/>
    </source>
</evidence>
<organism evidence="11 12">
    <name type="scientific">Microlunatus ginsengisoli</name>
    <dbReference type="NCBI Taxonomy" id="363863"/>
    <lineage>
        <taxon>Bacteria</taxon>
        <taxon>Bacillati</taxon>
        <taxon>Actinomycetota</taxon>
        <taxon>Actinomycetes</taxon>
        <taxon>Propionibacteriales</taxon>
        <taxon>Propionibacteriaceae</taxon>
        <taxon>Microlunatus</taxon>
    </lineage>
</organism>
<dbReference type="InterPro" id="IPR001570">
    <property type="entry name" value="Peptidase_M4_C_domain"/>
</dbReference>
<dbReference type="PRINTS" id="PR00730">
    <property type="entry name" value="THERMOLYSIN"/>
</dbReference>
<protein>
    <recommendedName>
        <fullName evidence="7">Neutral metalloproteinase</fullName>
        <ecNumber evidence="7">3.4.24.-</ecNumber>
    </recommendedName>
</protein>
<comment type="similarity">
    <text evidence="1 7">Belongs to the peptidase M4 family.</text>
</comment>
<gene>
    <name evidence="11" type="ORF">GCM10022236_13840</name>
</gene>
<dbReference type="EC" id="3.4.24.-" evidence="7"/>
<evidence type="ECO:0000313" key="12">
    <source>
        <dbReference type="Proteomes" id="UP001501490"/>
    </source>
</evidence>